<proteinExistence type="predicted"/>
<reference evidence="2 3" key="1">
    <citation type="submission" date="2007-01" db="EMBL/GenBank/DDBJ databases">
        <authorList>
            <person name="Haygood M."/>
            <person name="Podell S."/>
            <person name="Anderson C."/>
            <person name="Hopkinson B."/>
            <person name="Roe K."/>
            <person name="Barbeau K."/>
            <person name="Gaasterland T."/>
            <person name="Ferriera S."/>
            <person name="Johnson J."/>
            <person name="Kravitz S."/>
            <person name="Beeson K."/>
            <person name="Sutton G."/>
            <person name="Rogers Y.-H."/>
            <person name="Friedman R."/>
            <person name="Frazier M."/>
            <person name="Venter J.C."/>
        </authorList>
    </citation>
    <scope>NUCLEOTIDE SEQUENCE [LARGE SCALE GENOMIC DNA]</scope>
    <source>
        <strain evidence="2 3">ATCC 23134</strain>
    </source>
</reference>
<evidence type="ECO:0000313" key="3">
    <source>
        <dbReference type="Proteomes" id="UP000004095"/>
    </source>
</evidence>
<gene>
    <name evidence="1" type="ORF">M23134_05821</name>
    <name evidence="2" type="ORF">M23134_07345</name>
</gene>
<organism evidence="2 3">
    <name type="scientific">Microscilla marina ATCC 23134</name>
    <dbReference type="NCBI Taxonomy" id="313606"/>
    <lineage>
        <taxon>Bacteria</taxon>
        <taxon>Pseudomonadati</taxon>
        <taxon>Bacteroidota</taxon>
        <taxon>Cytophagia</taxon>
        <taxon>Cytophagales</taxon>
        <taxon>Microscillaceae</taxon>
        <taxon>Microscilla</taxon>
    </lineage>
</organism>
<accession>A1ZEI6</accession>
<evidence type="ECO:0000313" key="1">
    <source>
        <dbReference type="EMBL" id="EAY29948.1"/>
    </source>
</evidence>
<dbReference type="EMBL" id="AAWS01000009">
    <property type="protein sequence ID" value="EAY29948.1"/>
    <property type="molecule type" value="Genomic_DNA"/>
</dbReference>
<dbReference type="Proteomes" id="UP000004095">
    <property type="component" value="Unassembled WGS sequence"/>
</dbReference>
<dbReference type="EMBL" id="AAWS01000004">
    <property type="protein sequence ID" value="EAY30938.1"/>
    <property type="molecule type" value="Genomic_DNA"/>
</dbReference>
<name>A1ZEI6_MICM2</name>
<evidence type="ECO:0000313" key="2">
    <source>
        <dbReference type="EMBL" id="EAY30938.1"/>
    </source>
</evidence>
<protein>
    <submittedName>
        <fullName evidence="2">Uncharacterized protein</fullName>
    </submittedName>
</protein>
<comment type="caution">
    <text evidence="2">The sequence shown here is derived from an EMBL/GenBank/DDBJ whole genome shotgun (WGS) entry which is preliminary data.</text>
</comment>
<keyword evidence="3" id="KW-1185">Reference proteome</keyword>
<dbReference type="AlphaFoldDB" id="A1ZEI6"/>
<sequence length="82" mass="9614">MTILQKIYESNIDNFTASDLRNLNAWLLYNVWQEPDSLPVQVITFGNEQIRLFKFPASFAHQIETRIISYFKQKDKCSQVSA</sequence>